<protein>
    <submittedName>
        <fullName evidence="2">Uncharacterized protein</fullName>
    </submittedName>
</protein>
<dbReference type="Proteomes" id="UP001501319">
    <property type="component" value="Unassembled WGS sequence"/>
</dbReference>
<dbReference type="EMBL" id="BAAANE010000008">
    <property type="protein sequence ID" value="GAA1651529.1"/>
    <property type="molecule type" value="Genomic_DNA"/>
</dbReference>
<keyword evidence="1" id="KW-1133">Transmembrane helix</keyword>
<name>A0ABN2FKM7_9ACTN</name>
<keyword evidence="1" id="KW-0472">Membrane</keyword>
<feature type="transmembrane region" description="Helical" evidence="1">
    <location>
        <begin position="14"/>
        <end position="33"/>
    </location>
</feature>
<keyword evidence="1" id="KW-0812">Transmembrane</keyword>
<accession>A0ABN2FKM7</accession>
<evidence type="ECO:0000256" key="1">
    <source>
        <dbReference type="SAM" id="Phobius"/>
    </source>
</evidence>
<evidence type="ECO:0000313" key="3">
    <source>
        <dbReference type="Proteomes" id="UP001501319"/>
    </source>
</evidence>
<reference evidence="2 3" key="1">
    <citation type="journal article" date="2019" name="Int. J. Syst. Evol. Microbiol.">
        <title>The Global Catalogue of Microorganisms (GCM) 10K type strain sequencing project: providing services to taxonomists for standard genome sequencing and annotation.</title>
        <authorList>
            <consortium name="The Broad Institute Genomics Platform"/>
            <consortium name="The Broad Institute Genome Sequencing Center for Infectious Disease"/>
            <person name="Wu L."/>
            <person name="Ma J."/>
        </authorList>
    </citation>
    <scope>NUCLEOTIDE SEQUENCE [LARGE SCALE GENOMIC DNA]</scope>
    <source>
        <strain evidence="2 3">JCM 14306</strain>
    </source>
</reference>
<keyword evidence="3" id="KW-1185">Reference proteome</keyword>
<evidence type="ECO:0000313" key="2">
    <source>
        <dbReference type="EMBL" id="GAA1651529.1"/>
    </source>
</evidence>
<comment type="caution">
    <text evidence="2">The sequence shown here is derived from an EMBL/GenBank/DDBJ whole genome shotgun (WGS) entry which is preliminary data.</text>
</comment>
<gene>
    <name evidence="2" type="ORF">GCM10009744_49070</name>
</gene>
<organism evidence="2 3">
    <name type="scientific">Kribbella alba</name>
    <dbReference type="NCBI Taxonomy" id="190197"/>
    <lineage>
        <taxon>Bacteria</taxon>
        <taxon>Bacillati</taxon>
        <taxon>Actinomycetota</taxon>
        <taxon>Actinomycetes</taxon>
        <taxon>Propionibacteriales</taxon>
        <taxon>Kribbellaceae</taxon>
        <taxon>Kribbella</taxon>
    </lineage>
</organism>
<sequence length="61" mass="6725">MSAQHIAGLPIEELLLAAIATATPLIALITWEIRDRLRRLRHSLQRSASDDPLPDPAGESR</sequence>
<proteinExistence type="predicted"/>